<evidence type="ECO:0000256" key="1">
    <source>
        <dbReference type="ARBA" id="ARBA00004370"/>
    </source>
</evidence>
<reference evidence="7 8" key="1">
    <citation type="journal article" date="2021" name="Elife">
        <title>Chloroplast acquisition without the gene transfer in kleptoplastic sea slugs, Plakobranchus ocellatus.</title>
        <authorList>
            <person name="Maeda T."/>
            <person name="Takahashi S."/>
            <person name="Yoshida T."/>
            <person name="Shimamura S."/>
            <person name="Takaki Y."/>
            <person name="Nagai Y."/>
            <person name="Toyoda A."/>
            <person name="Suzuki Y."/>
            <person name="Arimoto A."/>
            <person name="Ishii H."/>
            <person name="Satoh N."/>
            <person name="Nishiyama T."/>
            <person name="Hasebe M."/>
            <person name="Maruyama T."/>
            <person name="Minagawa J."/>
            <person name="Obokata J."/>
            <person name="Shigenobu S."/>
        </authorList>
    </citation>
    <scope>NUCLEOTIDE SEQUENCE [LARGE SCALE GENOMIC DNA]</scope>
</reference>
<sequence length="235" mass="25986">MPGDTSLEDATDFHNVSDALSNEFSSPGNPTISAAFTILRLCLAIFGVLANTVSGVVLTNRKLWSPTSMLLFSMVAYDAVFLLASIPVSAMGVIITTDLETFAVIFGICYPLRFMAQTGSIYTTVTVTVERFLIVLRPLKARGFCTFGKTRRVVLAIFIFSIVFNIPRCFFYQLATSYAPIPSVSVNIRSVDIKLRCITLKPCLWDSVAERFARRTWDPATAGSILTLSHFRKQL</sequence>
<dbReference type="AlphaFoldDB" id="A0AAV4GL24"/>
<name>A0AAV4GL24_9GAST</name>
<gene>
    <name evidence="7" type="ORF">ElyMa_004189000</name>
</gene>
<dbReference type="InterPro" id="IPR017452">
    <property type="entry name" value="GPCR_Rhodpsn_7TM"/>
</dbReference>
<dbReference type="InterPro" id="IPR052954">
    <property type="entry name" value="GPCR-Ligand_Int"/>
</dbReference>
<evidence type="ECO:0000256" key="3">
    <source>
        <dbReference type="ARBA" id="ARBA00022989"/>
    </source>
</evidence>
<dbReference type="GO" id="GO:0004930">
    <property type="term" value="F:G protein-coupled receptor activity"/>
    <property type="evidence" value="ECO:0007669"/>
    <property type="project" value="InterPro"/>
</dbReference>
<dbReference type="SUPFAM" id="SSF81321">
    <property type="entry name" value="Family A G protein-coupled receptor-like"/>
    <property type="match status" value="1"/>
</dbReference>
<keyword evidence="2 5" id="KW-0812">Transmembrane</keyword>
<accession>A0AAV4GL24</accession>
<feature type="transmembrane region" description="Helical" evidence="5">
    <location>
        <begin position="114"/>
        <end position="133"/>
    </location>
</feature>
<feature type="domain" description="G-protein coupled receptors family 1 profile" evidence="6">
    <location>
        <begin position="50"/>
        <end position="235"/>
    </location>
</feature>
<protein>
    <submittedName>
        <fullName evidence="7">FMRFamide receptor</fullName>
    </submittedName>
</protein>
<comment type="caution">
    <text evidence="7">The sequence shown here is derived from an EMBL/GenBank/DDBJ whole genome shotgun (WGS) entry which is preliminary data.</text>
</comment>
<comment type="subcellular location">
    <subcellularLocation>
        <location evidence="1">Membrane</location>
    </subcellularLocation>
</comment>
<dbReference type="InterPro" id="IPR000276">
    <property type="entry name" value="GPCR_Rhodpsn"/>
</dbReference>
<feature type="transmembrane region" description="Helical" evidence="5">
    <location>
        <begin position="70"/>
        <end position="94"/>
    </location>
</feature>
<evidence type="ECO:0000256" key="4">
    <source>
        <dbReference type="ARBA" id="ARBA00023136"/>
    </source>
</evidence>
<dbReference type="Proteomes" id="UP000762676">
    <property type="component" value="Unassembled WGS sequence"/>
</dbReference>
<dbReference type="GO" id="GO:0016020">
    <property type="term" value="C:membrane"/>
    <property type="evidence" value="ECO:0007669"/>
    <property type="project" value="UniProtKB-SubCell"/>
</dbReference>
<feature type="transmembrane region" description="Helical" evidence="5">
    <location>
        <begin position="32"/>
        <end position="58"/>
    </location>
</feature>
<keyword evidence="3 5" id="KW-1133">Transmembrane helix</keyword>
<dbReference type="EMBL" id="BMAT01008477">
    <property type="protein sequence ID" value="GFR86006.1"/>
    <property type="molecule type" value="Genomic_DNA"/>
</dbReference>
<feature type="transmembrane region" description="Helical" evidence="5">
    <location>
        <begin position="153"/>
        <end position="175"/>
    </location>
</feature>
<evidence type="ECO:0000256" key="5">
    <source>
        <dbReference type="SAM" id="Phobius"/>
    </source>
</evidence>
<dbReference type="PANTHER" id="PTHR46641">
    <property type="entry name" value="FMRFAMIDE RECEPTOR-RELATED"/>
    <property type="match status" value="1"/>
</dbReference>
<keyword evidence="8" id="KW-1185">Reference proteome</keyword>
<evidence type="ECO:0000313" key="8">
    <source>
        <dbReference type="Proteomes" id="UP000762676"/>
    </source>
</evidence>
<dbReference type="PROSITE" id="PS50262">
    <property type="entry name" value="G_PROTEIN_RECEP_F1_2"/>
    <property type="match status" value="1"/>
</dbReference>
<dbReference type="PANTHER" id="PTHR46641:SF2">
    <property type="entry name" value="FMRFAMIDE RECEPTOR"/>
    <property type="match status" value="1"/>
</dbReference>
<proteinExistence type="predicted"/>
<dbReference type="Gene3D" id="1.20.1070.10">
    <property type="entry name" value="Rhodopsin 7-helix transmembrane proteins"/>
    <property type="match status" value="1"/>
</dbReference>
<evidence type="ECO:0000256" key="2">
    <source>
        <dbReference type="ARBA" id="ARBA00022692"/>
    </source>
</evidence>
<organism evidence="7 8">
    <name type="scientific">Elysia marginata</name>
    <dbReference type="NCBI Taxonomy" id="1093978"/>
    <lineage>
        <taxon>Eukaryota</taxon>
        <taxon>Metazoa</taxon>
        <taxon>Spiralia</taxon>
        <taxon>Lophotrochozoa</taxon>
        <taxon>Mollusca</taxon>
        <taxon>Gastropoda</taxon>
        <taxon>Heterobranchia</taxon>
        <taxon>Euthyneura</taxon>
        <taxon>Panpulmonata</taxon>
        <taxon>Sacoglossa</taxon>
        <taxon>Placobranchoidea</taxon>
        <taxon>Plakobranchidae</taxon>
        <taxon>Elysia</taxon>
    </lineage>
</organism>
<evidence type="ECO:0000313" key="7">
    <source>
        <dbReference type="EMBL" id="GFR86006.1"/>
    </source>
</evidence>
<evidence type="ECO:0000259" key="6">
    <source>
        <dbReference type="PROSITE" id="PS50262"/>
    </source>
</evidence>
<dbReference type="Pfam" id="PF00001">
    <property type="entry name" value="7tm_1"/>
    <property type="match status" value="1"/>
</dbReference>
<keyword evidence="4 5" id="KW-0472">Membrane</keyword>
<keyword evidence="7" id="KW-0675">Receptor</keyword>